<proteinExistence type="predicted"/>
<sequence>MRKLIFVYNANSGVVNTWLDMAHKIVSPTTYACDLCGLTHGSFSEKRRWKKFRDTDLIPMEFYHKDEFLKKFKSKWLPKYTFPVILYSDEQGLQSFMTATDFKKMASVEQLIEKIKDFIVQLDTTVQD</sequence>
<protein>
    <recommendedName>
        <fullName evidence="3">GTPase</fullName>
    </recommendedName>
</protein>
<evidence type="ECO:0008006" key="3">
    <source>
        <dbReference type="Google" id="ProtNLM"/>
    </source>
</evidence>
<name>A0A239CBL6_9FLAO</name>
<evidence type="ECO:0000313" key="1">
    <source>
        <dbReference type="EMBL" id="SNS17021.1"/>
    </source>
</evidence>
<reference evidence="1 2" key="1">
    <citation type="submission" date="2017-06" db="EMBL/GenBank/DDBJ databases">
        <authorList>
            <person name="Kim H.J."/>
            <person name="Triplett B.A."/>
        </authorList>
    </citation>
    <scope>NUCLEOTIDE SEQUENCE [LARGE SCALE GENOMIC DNA]</scope>
    <source>
        <strain evidence="1 2">DSM 25597</strain>
    </source>
</reference>
<evidence type="ECO:0000313" key="2">
    <source>
        <dbReference type="Proteomes" id="UP000198379"/>
    </source>
</evidence>
<keyword evidence="2" id="KW-1185">Reference proteome</keyword>
<dbReference type="EMBL" id="FZNY01000007">
    <property type="protein sequence ID" value="SNS17021.1"/>
    <property type="molecule type" value="Genomic_DNA"/>
</dbReference>
<dbReference type="RefSeq" id="WP_179218225.1">
    <property type="nucleotide sequence ID" value="NZ_BMEP01000004.1"/>
</dbReference>
<accession>A0A239CBL6</accession>
<organism evidence="1 2">
    <name type="scientific">Dokdonia pacifica</name>
    <dbReference type="NCBI Taxonomy" id="1627892"/>
    <lineage>
        <taxon>Bacteria</taxon>
        <taxon>Pseudomonadati</taxon>
        <taxon>Bacteroidota</taxon>
        <taxon>Flavobacteriia</taxon>
        <taxon>Flavobacteriales</taxon>
        <taxon>Flavobacteriaceae</taxon>
        <taxon>Dokdonia</taxon>
    </lineage>
</organism>
<gene>
    <name evidence="1" type="ORF">SAMN06265376_107210</name>
</gene>
<dbReference type="AlphaFoldDB" id="A0A239CBL6"/>
<dbReference type="Proteomes" id="UP000198379">
    <property type="component" value="Unassembled WGS sequence"/>
</dbReference>